<accession>A0A1F7GCC2</accession>
<reference evidence="1 2" key="1">
    <citation type="journal article" date="2016" name="Nat. Commun.">
        <title>Thousands of microbial genomes shed light on interconnected biogeochemical processes in an aquifer system.</title>
        <authorList>
            <person name="Anantharaman K."/>
            <person name="Brown C.T."/>
            <person name="Hug L.A."/>
            <person name="Sharon I."/>
            <person name="Castelle C.J."/>
            <person name="Probst A.J."/>
            <person name="Thomas B.C."/>
            <person name="Singh A."/>
            <person name="Wilkins M.J."/>
            <person name="Karaoz U."/>
            <person name="Brodie E.L."/>
            <person name="Williams K.H."/>
            <person name="Hubbard S.S."/>
            <person name="Banfield J.F."/>
        </authorList>
    </citation>
    <scope>NUCLEOTIDE SEQUENCE [LARGE SCALE GENOMIC DNA]</scope>
</reference>
<protein>
    <submittedName>
        <fullName evidence="1">Uncharacterized protein</fullName>
    </submittedName>
</protein>
<comment type="caution">
    <text evidence="1">The sequence shown here is derived from an EMBL/GenBank/DDBJ whole genome shotgun (WGS) entry which is preliminary data.</text>
</comment>
<name>A0A1F7GCC2_9BACT</name>
<dbReference type="Proteomes" id="UP000178372">
    <property type="component" value="Unassembled WGS sequence"/>
</dbReference>
<dbReference type="AlphaFoldDB" id="A0A1F7GCC2"/>
<proteinExistence type="predicted"/>
<organism evidence="1 2">
    <name type="scientific">Candidatus Roizmanbacteria bacterium RIFCSPHIGHO2_01_FULL_39_12b</name>
    <dbReference type="NCBI Taxonomy" id="1802030"/>
    <lineage>
        <taxon>Bacteria</taxon>
        <taxon>Candidatus Roizmaniibacteriota</taxon>
    </lineage>
</organism>
<dbReference type="EMBL" id="MFZF01000016">
    <property type="protein sequence ID" value="OGK16533.1"/>
    <property type="molecule type" value="Genomic_DNA"/>
</dbReference>
<gene>
    <name evidence="1" type="ORF">A2690_04255</name>
</gene>
<evidence type="ECO:0000313" key="1">
    <source>
        <dbReference type="EMBL" id="OGK16533.1"/>
    </source>
</evidence>
<evidence type="ECO:0000313" key="2">
    <source>
        <dbReference type="Proteomes" id="UP000178372"/>
    </source>
</evidence>
<sequence>MTAKNKSKAIILIERLRLAESEMFRLSSKYGVKTIDELDSLIKKGKLSEKKLGDDIFLFDSLIEEKERIEKDLAKLSISRKNTWENLQTLLELPKLNIRTS</sequence>